<dbReference type="InterPro" id="IPR013324">
    <property type="entry name" value="RNA_pol_sigma_r3/r4-like"/>
</dbReference>
<keyword evidence="5" id="KW-0804">Transcription</keyword>
<dbReference type="Pfam" id="PF04542">
    <property type="entry name" value="Sigma70_r2"/>
    <property type="match status" value="1"/>
</dbReference>
<evidence type="ECO:0000256" key="1">
    <source>
        <dbReference type="ARBA" id="ARBA00010641"/>
    </source>
</evidence>
<feature type="domain" description="RNA polymerase sigma factor 70 region 4 type 2" evidence="7">
    <location>
        <begin position="123"/>
        <end position="173"/>
    </location>
</feature>
<evidence type="ECO:0000313" key="9">
    <source>
        <dbReference type="Proteomes" id="UP001161390"/>
    </source>
</evidence>
<reference evidence="8" key="1">
    <citation type="journal article" date="2014" name="Int. J. Syst. Evol. Microbiol.">
        <title>Complete genome of a new Firmicutes species belonging to the dominant human colonic microbiota ('Ruminococcus bicirculans') reveals two chromosomes and a selective capacity to utilize plant glucans.</title>
        <authorList>
            <consortium name="NISC Comparative Sequencing Program"/>
            <person name="Wegmann U."/>
            <person name="Louis P."/>
            <person name="Goesmann A."/>
            <person name="Henrissat B."/>
            <person name="Duncan S.H."/>
            <person name="Flint H.J."/>
        </authorList>
    </citation>
    <scope>NUCLEOTIDE SEQUENCE</scope>
    <source>
        <strain evidence="8">NBRC 108216</strain>
    </source>
</reference>
<dbReference type="EMBL" id="BSNJ01000003">
    <property type="protein sequence ID" value="GLQ20593.1"/>
    <property type="molecule type" value="Genomic_DNA"/>
</dbReference>
<dbReference type="PANTHER" id="PTHR43133:SF8">
    <property type="entry name" value="RNA POLYMERASE SIGMA FACTOR HI_1459-RELATED"/>
    <property type="match status" value="1"/>
</dbReference>
<accession>A0ABQ5UZM7</accession>
<evidence type="ECO:0000256" key="5">
    <source>
        <dbReference type="ARBA" id="ARBA00023163"/>
    </source>
</evidence>
<dbReference type="InterPro" id="IPR013249">
    <property type="entry name" value="RNA_pol_sigma70_r4_t2"/>
</dbReference>
<evidence type="ECO:0000256" key="2">
    <source>
        <dbReference type="ARBA" id="ARBA00023015"/>
    </source>
</evidence>
<dbReference type="InterPro" id="IPR007627">
    <property type="entry name" value="RNA_pol_sigma70_r2"/>
</dbReference>
<dbReference type="NCBIfam" id="TIGR02937">
    <property type="entry name" value="sigma70-ECF"/>
    <property type="match status" value="1"/>
</dbReference>
<evidence type="ECO:0000259" key="6">
    <source>
        <dbReference type="Pfam" id="PF04542"/>
    </source>
</evidence>
<dbReference type="InterPro" id="IPR014284">
    <property type="entry name" value="RNA_pol_sigma-70_dom"/>
</dbReference>
<gene>
    <name evidence="8" type="ORF">GCM10007854_15480</name>
</gene>
<protein>
    <submittedName>
        <fullName evidence="8">RNA polymerase sigma factor RpoE</fullName>
    </submittedName>
</protein>
<evidence type="ECO:0000256" key="4">
    <source>
        <dbReference type="ARBA" id="ARBA00023125"/>
    </source>
</evidence>
<keyword evidence="2" id="KW-0805">Transcription regulation</keyword>
<dbReference type="Proteomes" id="UP001161390">
    <property type="component" value="Unassembled WGS sequence"/>
</dbReference>
<comment type="caution">
    <text evidence="8">The sequence shown here is derived from an EMBL/GenBank/DDBJ whole genome shotgun (WGS) entry which is preliminary data.</text>
</comment>
<keyword evidence="9" id="KW-1185">Reference proteome</keyword>
<proteinExistence type="inferred from homology"/>
<organism evidence="8 9">
    <name type="scientific">Algimonas porphyrae</name>
    <dbReference type="NCBI Taxonomy" id="1128113"/>
    <lineage>
        <taxon>Bacteria</taxon>
        <taxon>Pseudomonadati</taxon>
        <taxon>Pseudomonadota</taxon>
        <taxon>Alphaproteobacteria</taxon>
        <taxon>Maricaulales</taxon>
        <taxon>Robiginitomaculaceae</taxon>
        <taxon>Algimonas</taxon>
    </lineage>
</organism>
<dbReference type="CDD" id="cd06171">
    <property type="entry name" value="Sigma70_r4"/>
    <property type="match status" value="1"/>
</dbReference>
<dbReference type="SUPFAM" id="SSF88946">
    <property type="entry name" value="Sigma2 domain of RNA polymerase sigma factors"/>
    <property type="match status" value="1"/>
</dbReference>
<keyword evidence="4" id="KW-0238">DNA-binding</keyword>
<dbReference type="InterPro" id="IPR039425">
    <property type="entry name" value="RNA_pol_sigma-70-like"/>
</dbReference>
<name>A0ABQ5UZM7_9PROT</name>
<reference evidence="8" key="2">
    <citation type="submission" date="2023-01" db="EMBL/GenBank/DDBJ databases">
        <title>Draft genome sequence of Algimonas porphyrae strain NBRC 108216.</title>
        <authorList>
            <person name="Sun Q."/>
            <person name="Mori K."/>
        </authorList>
    </citation>
    <scope>NUCLEOTIDE SEQUENCE</scope>
    <source>
        <strain evidence="8">NBRC 108216</strain>
    </source>
</reference>
<dbReference type="InterPro" id="IPR036388">
    <property type="entry name" value="WH-like_DNA-bd_sf"/>
</dbReference>
<comment type="similarity">
    <text evidence="1">Belongs to the sigma-70 factor family. ECF subfamily.</text>
</comment>
<dbReference type="RefSeq" id="WP_284371337.1">
    <property type="nucleotide sequence ID" value="NZ_BSNJ01000003.1"/>
</dbReference>
<dbReference type="Pfam" id="PF08281">
    <property type="entry name" value="Sigma70_r4_2"/>
    <property type="match status" value="1"/>
</dbReference>
<dbReference type="Gene3D" id="1.10.10.10">
    <property type="entry name" value="Winged helix-like DNA-binding domain superfamily/Winged helix DNA-binding domain"/>
    <property type="match status" value="1"/>
</dbReference>
<evidence type="ECO:0000259" key="7">
    <source>
        <dbReference type="Pfam" id="PF08281"/>
    </source>
</evidence>
<dbReference type="PANTHER" id="PTHR43133">
    <property type="entry name" value="RNA POLYMERASE ECF-TYPE SIGMA FACTO"/>
    <property type="match status" value="1"/>
</dbReference>
<sequence>MTDHTRQRQISDTLDAYQADLASQGDRQAFALLYRRWHPRGIRLARRLTGDAAEADDVMQDAALTIARDIRKLRDPARFSAWAFTIVRRRSADHIDRAVRRRAGEADSLMPETDMGPDVALSMKQALARLPETERTMLALFYLDGFRGHEIAAALGIPLGTVKSRLFKARQSLKKLYEGDDHD</sequence>
<keyword evidence="3" id="KW-0731">Sigma factor</keyword>
<dbReference type="InterPro" id="IPR013325">
    <property type="entry name" value="RNA_pol_sigma_r2"/>
</dbReference>
<feature type="domain" description="RNA polymerase sigma-70 region 2" evidence="6">
    <location>
        <begin position="33"/>
        <end position="100"/>
    </location>
</feature>
<evidence type="ECO:0000313" key="8">
    <source>
        <dbReference type="EMBL" id="GLQ20593.1"/>
    </source>
</evidence>
<dbReference type="Gene3D" id="1.10.1740.10">
    <property type="match status" value="1"/>
</dbReference>
<evidence type="ECO:0000256" key="3">
    <source>
        <dbReference type="ARBA" id="ARBA00023082"/>
    </source>
</evidence>
<dbReference type="SUPFAM" id="SSF88659">
    <property type="entry name" value="Sigma3 and sigma4 domains of RNA polymerase sigma factors"/>
    <property type="match status" value="1"/>
</dbReference>